<protein>
    <submittedName>
        <fullName evidence="2">Uncharacterized protein</fullName>
    </submittedName>
</protein>
<dbReference type="Proteomes" id="UP000050863">
    <property type="component" value="Unassembled WGS sequence"/>
</dbReference>
<name>A0A0R3M2X4_9BRAD</name>
<sequence length="214" mass="24097">MNDIFSPETWDWLSTVWKAAVGAGIGTAAVQGGVALYRDRTQKNEKAAYLALRLAVLLEGYASKCCDFYFDNLNAAEPQDEPYPAWRTDLPEMPELPDDTEAWRAMDKKLLAKCLEFPNRVRASQNAIESCAEYTMDDLGVTLDEQASARGVEACEIAASLRSTYKLGRAEPVFDYYSRLLQVLKTSKQQREEREKSQAEFLRELSARESSFPG</sequence>
<comment type="caution">
    <text evidence="2">The sequence shown here is derived from an EMBL/GenBank/DDBJ whole genome shotgun (WGS) entry which is preliminary data.</text>
</comment>
<dbReference type="STRING" id="280332.CQ12_10715"/>
<reference evidence="2 3" key="1">
    <citation type="submission" date="2014-03" db="EMBL/GenBank/DDBJ databases">
        <title>Bradyrhizobium valentinum sp. nov., isolated from effective nodules of Lupinus mariae-josephae, a lupine endemic of basic-lime soils in Eastern Spain.</title>
        <authorList>
            <person name="Duran D."/>
            <person name="Rey L."/>
            <person name="Navarro A."/>
            <person name="Busquets A."/>
            <person name="Imperial J."/>
            <person name="Ruiz-Argueso T."/>
        </authorList>
    </citation>
    <scope>NUCLEOTIDE SEQUENCE [LARGE SCALE GENOMIC DNA]</scope>
    <source>
        <strain evidence="2 3">PAC68</strain>
    </source>
</reference>
<keyword evidence="1" id="KW-0812">Transmembrane</keyword>
<organism evidence="2 3">
    <name type="scientific">Bradyrhizobium jicamae</name>
    <dbReference type="NCBI Taxonomy" id="280332"/>
    <lineage>
        <taxon>Bacteria</taxon>
        <taxon>Pseudomonadati</taxon>
        <taxon>Pseudomonadota</taxon>
        <taxon>Alphaproteobacteria</taxon>
        <taxon>Hyphomicrobiales</taxon>
        <taxon>Nitrobacteraceae</taxon>
        <taxon>Bradyrhizobium</taxon>
    </lineage>
</organism>
<proteinExistence type="predicted"/>
<dbReference type="EMBL" id="LLXZ01000012">
    <property type="protein sequence ID" value="KRR14596.1"/>
    <property type="molecule type" value="Genomic_DNA"/>
</dbReference>
<dbReference type="RefSeq" id="WP_057833791.1">
    <property type="nucleotide sequence ID" value="NZ_LLXZ01000012.1"/>
</dbReference>
<evidence type="ECO:0000313" key="3">
    <source>
        <dbReference type="Proteomes" id="UP000050863"/>
    </source>
</evidence>
<evidence type="ECO:0000256" key="1">
    <source>
        <dbReference type="SAM" id="Phobius"/>
    </source>
</evidence>
<dbReference type="AlphaFoldDB" id="A0A0R3M2X4"/>
<evidence type="ECO:0000313" key="2">
    <source>
        <dbReference type="EMBL" id="KRR14596.1"/>
    </source>
</evidence>
<keyword evidence="3" id="KW-1185">Reference proteome</keyword>
<gene>
    <name evidence="2" type="ORF">CQ12_10715</name>
</gene>
<feature type="transmembrane region" description="Helical" evidence="1">
    <location>
        <begin position="16"/>
        <end position="37"/>
    </location>
</feature>
<keyword evidence="1" id="KW-0472">Membrane</keyword>
<accession>A0A0R3M2X4</accession>
<keyword evidence="1" id="KW-1133">Transmembrane helix</keyword>